<gene>
    <name evidence="2" type="ORF">Gotri_017060</name>
</gene>
<sequence>MEIHEEEGQGEEEQEEAASMRVSLSGKGERLRLIENVILCINSAHDIGALVEARASLPPTCCAGAPNFLFSGMPCLDSSSKTTNGLKT</sequence>
<proteinExistence type="predicted"/>
<evidence type="ECO:0000313" key="2">
    <source>
        <dbReference type="EMBL" id="MBA0768243.1"/>
    </source>
</evidence>
<protein>
    <submittedName>
        <fullName evidence="2">Uncharacterized protein</fullName>
    </submittedName>
</protein>
<keyword evidence="3" id="KW-1185">Reference proteome</keyword>
<dbReference type="EMBL" id="JABEZW010000006">
    <property type="protein sequence ID" value="MBA0768243.1"/>
    <property type="molecule type" value="Genomic_DNA"/>
</dbReference>
<name>A0A7J9E5E8_9ROSI</name>
<comment type="caution">
    <text evidence="2">The sequence shown here is derived from an EMBL/GenBank/DDBJ whole genome shotgun (WGS) entry which is preliminary data.</text>
</comment>
<evidence type="ECO:0000256" key="1">
    <source>
        <dbReference type="SAM" id="MobiDB-lite"/>
    </source>
</evidence>
<organism evidence="2 3">
    <name type="scientific">Gossypium trilobum</name>
    <dbReference type="NCBI Taxonomy" id="34281"/>
    <lineage>
        <taxon>Eukaryota</taxon>
        <taxon>Viridiplantae</taxon>
        <taxon>Streptophyta</taxon>
        <taxon>Embryophyta</taxon>
        <taxon>Tracheophyta</taxon>
        <taxon>Spermatophyta</taxon>
        <taxon>Magnoliopsida</taxon>
        <taxon>eudicotyledons</taxon>
        <taxon>Gunneridae</taxon>
        <taxon>Pentapetalae</taxon>
        <taxon>rosids</taxon>
        <taxon>malvids</taxon>
        <taxon>Malvales</taxon>
        <taxon>Malvaceae</taxon>
        <taxon>Malvoideae</taxon>
        <taxon>Gossypium</taxon>
    </lineage>
</organism>
<evidence type="ECO:0000313" key="3">
    <source>
        <dbReference type="Proteomes" id="UP000593568"/>
    </source>
</evidence>
<accession>A0A7J9E5E8</accession>
<dbReference type="Proteomes" id="UP000593568">
    <property type="component" value="Unassembled WGS sequence"/>
</dbReference>
<dbReference type="AlphaFoldDB" id="A0A7J9E5E8"/>
<feature type="region of interest" description="Disordered" evidence="1">
    <location>
        <begin position="1"/>
        <end position="22"/>
    </location>
</feature>
<reference evidence="2 3" key="1">
    <citation type="journal article" date="2019" name="Genome Biol. Evol.">
        <title>Insights into the evolution of the New World diploid cottons (Gossypium, subgenus Houzingenia) based on genome sequencing.</title>
        <authorList>
            <person name="Grover C.E."/>
            <person name="Arick M.A. 2nd"/>
            <person name="Thrash A."/>
            <person name="Conover J.L."/>
            <person name="Sanders W.S."/>
            <person name="Peterson D.G."/>
            <person name="Frelichowski J.E."/>
            <person name="Scheffler J.A."/>
            <person name="Scheffler B.E."/>
            <person name="Wendel J.F."/>
        </authorList>
    </citation>
    <scope>NUCLEOTIDE SEQUENCE [LARGE SCALE GENOMIC DNA]</scope>
    <source>
        <strain evidence="2">8</strain>
        <tissue evidence="2">Leaf</tissue>
    </source>
</reference>